<sequence length="316" mass="35177">MAEAGEKSASAHFIVKRTDLFGGERPWNSSDWTASDDRVRGGNSHSYLDCSASSALFHGTLDIETLGGAGFASQRTTSTDKTWDVSTYNGVLLEIDQADEKSYTFILKDNLLPQNPSNGREQATISYEYDFVPSQNQSHQTGSPTTIYIPWNKLKPTYRGKEKKDAEPINLKNIKRFSIMMRSFFGTQHGPFNLSIRSISAISLAKLDNHHHYDQDSAFPHPYTDDPHDESPRQYTDSDDAIDEKASSSLLPAHSGKTRASFSHIDSQGAHVIYIPDDLDGDHDDHGTSSSQTNHRIFDMPGGDYARPEFGKLLEV</sequence>
<dbReference type="GO" id="GO:0010257">
    <property type="term" value="P:NADH dehydrogenase complex assembly"/>
    <property type="evidence" value="ECO:0007669"/>
    <property type="project" value="TreeGrafter"/>
</dbReference>
<accession>A0A165JMF7</accession>
<dbReference type="GO" id="GO:0051082">
    <property type="term" value="F:unfolded protein binding"/>
    <property type="evidence" value="ECO:0007669"/>
    <property type="project" value="TreeGrafter"/>
</dbReference>
<dbReference type="InterPro" id="IPR008979">
    <property type="entry name" value="Galactose-bd-like_sf"/>
</dbReference>
<dbReference type="InterPro" id="IPR013857">
    <property type="entry name" value="NADH-UbQ_OxRdtase-assoc_prot30"/>
</dbReference>
<feature type="domain" description="NADH:ubiquinone oxidoreductase intermediate-associated protein 30" evidence="3">
    <location>
        <begin position="28"/>
        <end position="196"/>
    </location>
</feature>
<organism evidence="4 5">
    <name type="scientific">Xylona heveae (strain CBS 132557 / TC161)</name>
    <dbReference type="NCBI Taxonomy" id="1328760"/>
    <lineage>
        <taxon>Eukaryota</taxon>
        <taxon>Fungi</taxon>
        <taxon>Dikarya</taxon>
        <taxon>Ascomycota</taxon>
        <taxon>Pezizomycotina</taxon>
        <taxon>Xylonomycetes</taxon>
        <taxon>Xylonales</taxon>
        <taxon>Xylonaceae</taxon>
        <taxon>Xylona</taxon>
    </lineage>
</organism>
<dbReference type="Pfam" id="PF08547">
    <property type="entry name" value="CIA30"/>
    <property type="match status" value="1"/>
</dbReference>
<dbReference type="InterPro" id="IPR039131">
    <property type="entry name" value="NDUFAF1"/>
</dbReference>
<name>A0A165JMF7_XYLHT</name>
<evidence type="ECO:0000313" key="5">
    <source>
        <dbReference type="Proteomes" id="UP000076632"/>
    </source>
</evidence>
<dbReference type="InParanoid" id="A0A165JMF7"/>
<evidence type="ECO:0000256" key="1">
    <source>
        <dbReference type="ARBA" id="ARBA00007884"/>
    </source>
</evidence>
<dbReference type="PANTHER" id="PTHR13194">
    <property type="entry name" value="COMPLEX I INTERMEDIATE-ASSOCIATED PROTEIN 30"/>
    <property type="match status" value="1"/>
</dbReference>
<comment type="similarity">
    <text evidence="1">Belongs to the CIA30 family.</text>
</comment>
<feature type="compositionally biased region" description="Basic and acidic residues" evidence="2">
    <location>
        <begin position="223"/>
        <end position="232"/>
    </location>
</feature>
<protein>
    <submittedName>
        <fullName evidence="4">CIA30-domain-containing protein</fullName>
    </submittedName>
</protein>
<feature type="region of interest" description="Disordered" evidence="2">
    <location>
        <begin position="276"/>
        <end position="302"/>
    </location>
</feature>
<dbReference type="OrthoDB" id="426386at2759"/>
<gene>
    <name evidence="4" type="ORF">L228DRAFT_235497</name>
</gene>
<proteinExistence type="inferred from homology"/>
<dbReference type="STRING" id="1328760.A0A165JMF7"/>
<dbReference type="Proteomes" id="UP000076632">
    <property type="component" value="Unassembled WGS sequence"/>
</dbReference>
<dbReference type="PANTHER" id="PTHR13194:SF19">
    <property type="entry name" value="NAD(P)-BINDING ROSSMANN-FOLD SUPERFAMILY PROTEIN"/>
    <property type="match status" value="1"/>
</dbReference>
<dbReference type="SUPFAM" id="SSF49785">
    <property type="entry name" value="Galactose-binding domain-like"/>
    <property type="match status" value="1"/>
</dbReference>
<dbReference type="GeneID" id="28895863"/>
<feature type="region of interest" description="Disordered" evidence="2">
    <location>
        <begin position="213"/>
        <end position="242"/>
    </location>
</feature>
<evidence type="ECO:0000313" key="4">
    <source>
        <dbReference type="EMBL" id="KZF26423.1"/>
    </source>
</evidence>
<evidence type="ECO:0000259" key="3">
    <source>
        <dbReference type="Pfam" id="PF08547"/>
    </source>
</evidence>
<dbReference type="RefSeq" id="XP_018191978.1">
    <property type="nucleotide sequence ID" value="XM_018330726.1"/>
</dbReference>
<reference evidence="4 5" key="1">
    <citation type="journal article" date="2016" name="Fungal Biol.">
        <title>The genome of Xylona heveae provides a window into fungal endophytism.</title>
        <authorList>
            <person name="Gazis R."/>
            <person name="Kuo A."/>
            <person name="Riley R."/>
            <person name="LaButti K."/>
            <person name="Lipzen A."/>
            <person name="Lin J."/>
            <person name="Amirebrahimi M."/>
            <person name="Hesse C.N."/>
            <person name="Spatafora J.W."/>
            <person name="Henrissat B."/>
            <person name="Hainaut M."/>
            <person name="Grigoriev I.V."/>
            <person name="Hibbett D.S."/>
        </authorList>
    </citation>
    <scope>NUCLEOTIDE SEQUENCE [LARGE SCALE GENOMIC DNA]</scope>
    <source>
        <strain evidence="4 5">TC161</strain>
    </source>
</reference>
<keyword evidence="5" id="KW-1185">Reference proteome</keyword>
<dbReference type="AlphaFoldDB" id="A0A165JMF7"/>
<evidence type="ECO:0000256" key="2">
    <source>
        <dbReference type="SAM" id="MobiDB-lite"/>
    </source>
</evidence>
<dbReference type="EMBL" id="KV407454">
    <property type="protein sequence ID" value="KZF26423.1"/>
    <property type="molecule type" value="Genomic_DNA"/>
</dbReference>